<feature type="transmembrane region" description="Helical" evidence="7">
    <location>
        <begin position="38"/>
        <end position="59"/>
    </location>
</feature>
<dbReference type="AlphaFoldDB" id="A0A838Y4F7"/>
<keyword evidence="3 7" id="KW-0812">Transmembrane</keyword>
<dbReference type="GO" id="GO:0016020">
    <property type="term" value="C:membrane"/>
    <property type="evidence" value="ECO:0007669"/>
    <property type="project" value="UniProtKB-SubCell"/>
</dbReference>
<feature type="transmembrane region" description="Helical" evidence="7">
    <location>
        <begin position="65"/>
        <end position="82"/>
    </location>
</feature>
<dbReference type="EMBL" id="JACEON010000024">
    <property type="protein sequence ID" value="MBA4613740.1"/>
    <property type="molecule type" value="Genomic_DNA"/>
</dbReference>
<feature type="compositionally biased region" description="Basic residues" evidence="6">
    <location>
        <begin position="10"/>
        <end position="22"/>
    </location>
</feature>
<dbReference type="PANTHER" id="PTHR32322">
    <property type="entry name" value="INNER MEMBRANE TRANSPORTER"/>
    <property type="match status" value="1"/>
</dbReference>
<feature type="transmembrane region" description="Helical" evidence="7">
    <location>
        <begin position="211"/>
        <end position="233"/>
    </location>
</feature>
<dbReference type="InterPro" id="IPR050638">
    <property type="entry name" value="AA-Vitamin_Transporters"/>
</dbReference>
<evidence type="ECO:0000313" key="10">
    <source>
        <dbReference type="Proteomes" id="UP000559404"/>
    </source>
</evidence>
<dbReference type="Pfam" id="PF00892">
    <property type="entry name" value="EamA"/>
    <property type="match status" value="2"/>
</dbReference>
<feature type="transmembrane region" description="Helical" evidence="7">
    <location>
        <begin position="178"/>
        <end position="199"/>
    </location>
</feature>
<feature type="transmembrane region" description="Helical" evidence="7">
    <location>
        <begin position="94"/>
        <end position="113"/>
    </location>
</feature>
<evidence type="ECO:0000256" key="2">
    <source>
        <dbReference type="ARBA" id="ARBA00007362"/>
    </source>
</evidence>
<accession>A0A838Y4F7</accession>
<feature type="transmembrane region" description="Helical" evidence="7">
    <location>
        <begin position="153"/>
        <end position="172"/>
    </location>
</feature>
<feature type="domain" description="EamA" evidence="8">
    <location>
        <begin position="38"/>
        <end position="167"/>
    </location>
</feature>
<name>A0A838Y4F7_9HYPH</name>
<dbReference type="InterPro" id="IPR000620">
    <property type="entry name" value="EamA_dom"/>
</dbReference>
<protein>
    <submittedName>
        <fullName evidence="9">DMT family transporter</fullName>
    </submittedName>
</protein>
<dbReference type="InterPro" id="IPR037185">
    <property type="entry name" value="EmrE-like"/>
</dbReference>
<reference evidence="9 10" key="2">
    <citation type="submission" date="2020-08" db="EMBL/GenBank/DDBJ databases">
        <title>Stappia taiwanensis sp. nov., isolated from a coastal thermal spring.</title>
        <authorList>
            <person name="Kampfer P."/>
        </authorList>
    </citation>
    <scope>NUCLEOTIDE SEQUENCE [LARGE SCALE GENOMIC DNA]</scope>
    <source>
        <strain evidence="9 10">DSM 23284</strain>
    </source>
</reference>
<feature type="transmembrane region" description="Helical" evidence="7">
    <location>
        <begin position="239"/>
        <end position="259"/>
    </location>
</feature>
<evidence type="ECO:0000256" key="1">
    <source>
        <dbReference type="ARBA" id="ARBA00004141"/>
    </source>
</evidence>
<comment type="similarity">
    <text evidence="2">Belongs to the EamA transporter family.</text>
</comment>
<feature type="transmembrane region" description="Helical" evidence="7">
    <location>
        <begin position="296"/>
        <end position="317"/>
    </location>
</feature>
<keyword evidence="4 7" id="KW-1133">Transmembrane helix</keyword>
<evidence type="ECO:0000256" key="7">
    <source>
        <dbReference type="SAM" id="Phobius"/>
    </source>
</evidence>
<feature type="region of interest" description="Disordered" evidence="6">
    <location>
        <begin position="1"/>
        <end position="28"/>
    </location>
</feature>
<organism evidence="9 10">
    <name type="scientific">Stappia taiwanensis</name>
    <dbReference type="NCBI Taxonomy" id="992267"/>
    <lineage>
        <taxon>Bacteria</taxon>
        <taxon>Pseudomonadati</taxon>
        <taxon>Pseudomonadota</taxon>
        <taxon>Alphaproteobacteria</taxon>
        <taxon>Hyphomicrobiales</taxon>
        <taxon>Stappiaceae</taxon>
        <taxon>Stappia</taxon>
    </lineage>
</organism>
<dbReference type="RefSeq" id="WP_181761940.1">
    <property type="nucleotide sequence ID" value="NZ_BMCR01000003.1"/>
</dbReference>
<evidence type="ECO:0000259" key="8">
    <source>
        <dbReference type="Pfam" id="PF00892"/>
    </source>
</evidence>
<dbReference type="SUPFAM" id="SSF103481">
    <property type="entry name" value="Multidrug resistance efflux transporter EmrE"/>
    <property type="match status" value="2"/>
</dbReference>
<dbReference type="Proteomes" id="UP000559404">
    <property type="component" value="Unassembled WGS sequence"/>
</dbReference>
<proteinExistence type="inferred from homology"/>
<feature type="domain" description="EamA" evidence="8">
    <location>
        <begin position="182"/>
        <end position="310"/>
    </location>
</feature>
<feature type="transmembrane region" description="Helical" evidence="7">
    <location>
        <begin position="119"/>
        <end position="144"/>
    </location>
</feature>
<comment type="caution">
    <text evidence="9">The sequence shown here is derived from an EMBL/GenBank/DDBJ whole genome shotgun (WGS) entry which is preliminary data.</text>
</comment>
<comment type="subcellular location">
    <subcellularLocation>
        <location evidence="1">Membrane</location>
        <topology evidence="1">Multi-pass membrane protein</topology>
    </subcellularLocation>
</comment>
<evidence type="ECO:0000313" key="9">
    <source>
        <dbReference type="EMBL" id="MBA4613740.1"/>
    </source>
</evidence>
<dbReference type="PANTHER" id="PTHR32322:SF2">
    <property type="entry name" value="EAMA DOMAIN-CONTAINING PROTEIN"/>
    <property type="match status" value="1"/>
</dbReference>
<keyword evidence="5 7" id="KW-0472">Membrane</keyword>
<evidence type="ECO:0000256" key="5">
    <source>
        <dbReference type="ARBA" id="ARBA00023136"/>
    </source>
</evidence>
<evidence type="ECO:0000256" key="6">
    <source>
        <dbReference type="SAM" id="MobiDB-lite"/>
    </source>
</evidence>
<evidence type="ECO:0000256" key="4">
    <source>
        <dbReference type="ARBA" id="ARBA00022989"/>
    </source>
</evidence>
<evidence type="ECO:0000256" key="3">
    <source>
        <dbReference type="ARBA" id="ARBA00022692"/>
    </source>
</evidence>
<reference evidence="9 10" key="1">
    <citation type="submission" date="2020-07" db="EMBL/GenBank/DDBJ databases">
        <authorList>
            <person name="Li M."/>
        </authorList>
    </citation>
    <scope>NUCLEOTIDE SEQUENCE [LARGE SCALE GENOMIC DNA]</scope>
    <source>
        <strain evidence="9 10">DSM 23284</strain>
    </source>
</reference>
<keyword evidence="10" id="KW-1185">Reference proteome</keyword>
<feature type="transmembrane region" description="Helical" evidence="7">
    <location>
        <begin position="271"/>
        <end position="290"/>
    </location>
</feature>
<sequence length="324" mass="34244">MSAAGEGGRKGQHPVRRQHQSRHQGAGEGLAESVTATALLTFAMALSGTVGVLVVASGLSSISAVFFRCLFGALALSAWCILRGRFRPSSIHRSNISIVAVSGLFLIFNWVALFQSVHFIQVGLSFVIYHLQPFWIVLIGAALLDEALSRVKLVWIAFAFAGLVLVIGPRINTVSADWTLAAGIALALIASILYAGSTLTARRITDVDPSFLAIVHCIIGMVVFSPVLVGFLWAEVSPVGWACLISLGIVQTGVVYTMLYATYPKVPTATIAVCAFLNPITALVSDYLVYGHAITPVQGAGVAIIMIAELGVTLGWCGRTSTSS</sequence>
<gene>
    <name evidence="9" type="ORF">H1W37_18940</name>
</gene>